<gene>
    <name evidence="2" type="ORF">WA026_010697</name>
</gene>
<dbReference type="Pfam" id="PF09791">
    <property type="entry name" value="Oxidored-like"/>
    <property type="match status" value="1"/>
</dbReference>
<accession>A0AAW1URN4</accession>
<dbReference type="InterPro" id="IPR019180">
    <property type="entry name" value="Oxidoreductase-like_N"/>
</dbReference>
<dbReference type="AlphaFoldDB" id="A0AAW1URN4"/>
<sequence>MHILSRGVGFLEIYLSHLKSNKICLQSEWKDKHSRILRRNKSFQKQSESSMKSNKPQKLVVDDAKYTELPEEPTTCCMSGCANCIWLEYAEKLSKIFGDGGDKAIQEINNKVNDPNLKAFLLQELKLKKIN</sequence>
<name>A0AAW1URN4_9CUCU</name>
<proteinExistence type="predicted"/>
<dbReference type="PANTHER" id="PTHR21193">
    <property type="entry name" value="OXIDOREDUCTASE-LIKE DOMAIN-CONTAINING PROTEIN 1"/>
    <property type="match status" value="1"/>
</dbReference>
<dbReference type="EMBL" id="JARQZJ010000095">
    <property type="protein sequence ID" value="KAK9885190.1"/>
    <property type="molecule type" value="Genomic_DNA"/>
</dbReference>
<evidence type="ECO:0000259" key="1">
    <source>
        <dbReference type="Pfam" id="PF09791"/>
    </source>
</evidence>
<protein>
    <recommendedName>
        <fullName evidence="1">Oxidoreductase-like domain-containing protein</fullName>
    </recommendedName>
</protein>
<evidence type="ECO:0000313" key="3">
    <source>
        <dbReference type="Proteomes" id="UP001431783"/>
    </source>
</evidence>
<feature type="domain" description="Oxidoreductase-like" evidence="1">
    <location>
        <begin position="70"/>
        <end position="94"/>
    </location>
</feature>
<evidence type="ECO:0000313" key="2">
    <source>
        <dbReference type="EMBL" id="KAK9885190.1"/>
    </source>
</evidence>
<organism evidence="2 3">
    <name type="scientific">Henosepilachna vigintioctopunctata</name>
    <dbReference type="NCBI Taxonomy" id="420089"/>
    <lineage>
        <taxon>Eukaryota</taxon>
        <taxon>Metazoa</taxon>
        <taxon>Ecdysozoa</taxon>
        <taxon>Arthropoda</taxon>
        <taxon>Hexapoda</taxon>
        <taxon>Insecta</taxon>
        <taxon>Pterygota</taxon>
        <taxon>Neoptera</taxon>
        <taxon>Endopterygota</taxon>
        <taxon>Coleoptera</taxon>
        <taxon>Polyphaga</taxon>
        <taxon>Cucujiformia</taxon>
        <taxon>Coccinelloidea</taxon>
        <taxon>Coccinellidae</taxon>
        <taxon>Epilachninae</taxon>
        <taxon>Epilachnini</taxon>
        <taxon>Henosepilachna</taxon>
    </lineage>
</organism>
<reference evidence="2 3" key="1">
    <citation type="submission" date="2023-03" db="EMBL/GenBank/DDBJ databases">
        <title>Genome insight into feeding habits of ladybird beetles.</title>
        <authorList>
            <person name="Li H.-S."/>
            <person name="Huang Y.-H."/>
            <person name="Pang H."/>
        </authorList>
    </citation>
    <scope>NUCLEOTIDE SEQUENCE [LARGE SCALE GENOMIC DNA]</scope>
    <source>
        <strain evidence="2">SYSU_2023b</strain>
        <tissue evidence="2">Whole body</tissue>
    </source>
</reference>
<dbReference type="Proteomes" id="UP001431783">
    <property type="component" value="Unassembled WGS sequence"/>
</dbReference>
<dbReference type="GO" id="GO:0005739">
    <property type="term" value="C:mitochondrion"/>
    <property type="evidence" value="ECO:0007669"/>
    <property type="project" value="TreeGrafter"/>
</dbReference>
<keyword evidence="3" id="KW-1185">Reference proteome</keyword>
<comment type="caution">
    <text evidence="2">The sequence shown here is derived from an EMBL/GenBank/DDBJ whole genome shotgun (WGS) entry which is preliminary data.</text>
</comment>
<dbReference type="PANTHER" id="PTHR21193:SF3">
    <property type="entry name" value="OXIDOREDUCTASE-LIKE DOMAIN-CONTAINING PROTEIN 1"/>
    <property type="match status" value="1"/>
</dbReference>
<dbReference type="InterPro" id="IPR039251">
    <property type="entry name" value="OXLD1"/>
</dbReference>